<dbReference type="GO" id="GO:0061630">
    <property type="term" value="F:ubiquitin protein ligase activity"/>
    <property type="evidence" value="ECO:0007669"/>
    <property type="project" value="TreeGrafter"/>
</dbReference>
<keyword evidence="8" id="KW-0862">Zinc</keyword>
<organism evidence="15 16">
    <name type="scientific">Diutina rugosa</name>
    <name type="common">Yeast</name>
    <name type="synonym">Candida rugosa</name>
    <dbReference type="NCBI Taxonomy" id="5481"/>
    <lineage>
        <taxon>Eukaryota</taxon>
        <taxon>Fungi</taxon>
        <taxon>Dikarya</taxon>
        <taxon>Ascomycota</taxon>
        <taxon>Saccharomycotina</taxon>
        <taxon>Pichiomycetes</taxon>
        <taxon>Debaryomycetaceae</taxon>
        <taxon>Diutina</taxon>
    </lineage>
</organism>
<dbReference type="InterPro" id="IPR057992">
    <property type="entry name" value="TPR_SYVN1_N"/>
</dbReference>
<feature type="transmembrane region" description="Helical" evidence="13">
    <location>
        <begin position="48"/>
        <end position="68"/>
    </location>
</feature>
<feature type="region of interest" description="Disordered" evidence="12">
    <location>
        <begin position="410"/>
        <end position="503"/>
    </location>
</feature>
<evidence type="ECO:0000256" key="4">
    <source>
        <dbReference type="ARBA" id="ARBA00022692"/>
    </source>
</evidence>
<evidence type="ECO:0000256" key="10">
    <source>
        <dbReference type="ARBA" id="ARBA00023136"/>
    </source>
</evidence>
<dbReference type="InterPro" id="IPR024766">
    <property type="entry name" value="Znf_RING_H2"/>
</dbReference>
<sequence length="562" mass="62476">MHRNFYYFVGYTLGSTALLGWSVYDSLLISYDEYSFVWHLTEGVKKGILINFVAIFYLIWCRLMQMAVFGELRIIEMEHLMERLPMFVVTLLFNWATTDKEMIVNVVLFGLSISFKVFHIVLMDRMDYCAMKIVNGLELSTTQADVFRQYASNLYFWLVPVAVALDFAVAKLLVYDVVYGVTSVVCLLFGFQFAMQGVETLTYFAKLVLTAYEVLRYRVEPADDDADIDNLSDDDDVIAERVWEAKPFYSKAIDISSALLKAASHICYVYLLIYESGTSLPPIAMISGTYSALREVYLEVGSLFKFIESARQLDSQLQTATAAELAASDNLCIICMEEMRAPAQYLEAHGKELSKRKIPKKLRCGHFMHAGCLKEWLERTDSCPLCRSKVFGDEPLTPAQEAAALTRDLQAFQPPPPPQPEARPAAPAPTDAGTGGADPATFTGTGSTEPPTEGSSRQVPPTTTIAAPATAAPSQSSPRLTPTPTTSTNNPFTDYTFARHDNDDGHQTISLPISSAVLPPNWILLPMRRSDSGYEVSLSHRHQARLHVVKKDPHAPAPSSGY</sequence>
<keyword evidence="7" id="KW-0833">Ubl conjugation pathway</keyword>
<dbReference type="PROSITE" id="PS50089">
    <property type="entry name" value="ZF_RING_2"/>
    <property type="match status" value="1"/>
</dbReference>
<comment type="pathway">
    <text evidence="2">Protein modification; protein ubiquitination.</text>
</comment>
<dbReference type="PANTHER" id="PTHR22763">
    <property type="entry name" value="RING ZINC FINGER PROTEIN"/>
    <property type="match status" value="1"/>
</dbReference>
<dbReference type="SUPFAM" id="SSF57850">
    <property type="entry name" value="RING/U-box"/>
    <property type="match status" value="1"/>
</dbReference>
<feature type="compositionally biased region" description="Low complexity" evidence="12">
    <location>
        <begin position="422"/>
        <end position="488"/>
    </location>
</feature>
<dbReference type="SMART" id="SM00184">
    <property type="entry name" value="RING"/>
    <property type="match status" value="1"/>
</dbReference>
<evidence type="ECO:0000259" key="14">
    <source>
        <dbReference type="PROSITE" id="PS50089"/>
    </source>
</evidence>
<dbReference type="AlphaFoldDB" id="A0A642UJD7"/>
<proteinExistence type="predicted"/>
<feature type="domain" description="RING-type" evidence="14">
    <location>
        <begin position="332"/>
        <end position="387"/>
    </location>
</feature>
<evidence type="ECO:0000256" key="1">
    <source>
        <dbReference type="ARBA" id="ARBA00004127"/>
    </source>
</evidence>
<evidence type="ECO:0000256" key="7">
    <source>
        <dbReference type="ARBA" id="ARBA00022786"/>
    </source>
</evidence>
<dbReference type="Pfam" id="PF12678">
    <property type="entry name" value="zf-rbx1"/>
    <property type="match status" value="1"/>
</dbReference>
<dbReference type="GO" id="GO:0036503">
    <property type="term" value="P:ERAD pathway"/>
    <property type="evidence" value="ECO:0007669"/>
    <property type="project" value="TreeGrafter"/>
</dbReference>
<keyword evidence="6 11" id="KW-0863">Zinc-finger</keyword>
<dbReference type="GO" id="GO:0012505">
    <property type="term" value="C:endomembrane system"/>
    <property type="evidence" value="ECO:0007669"/>
    <property type="project" value="TreeGrafter"/>
</dbReference>
<evidence type="ECO:0000256" key="13">
    <source>
        <dbReference type="SAM" id="Phobius"/>
    </source>
</evidence>
<dbReference type="Pfam" id="PF25563">
    <property type="entry name" value="TPR_SYVN1_N"/>
    <property type="match status" value="1"/>
</dbReference>
<feature type="transmembrane region" description="Helical" evidence="13">
    <location>
        <begin position="154"/>
        <end position="173"/>
    </location>
</feature>
<evidence type="ECO:0000256" key="6">
    <source>
        <dbReference type="ARBA" id="ARBA00022771"/>
    </source>
</evidence>
<evidence type="ECO:0000256" key="8">
    <source>
        <dbReference type="ARBA" id="ARBA00022833"/>
    </source>
</evidence>
<dbReference type="InterPro" id="IPR001841">
    <property type="entry name" value="Znf_RING"/>
</dbReference>
<dbReference type="OMA" id="SDNLCII"/>
<dbReference type="GO" id="GO:0043161">
    <property type="term" value="P:proteasome-mediated ubiquitin-dependent protein catabolic process"/>
    <property type="evidence" value="ECO:0007669"/>
    <property type="project" value="TreeGrafter"/>
</dbReference>
<gene>
    <name evidence="15" type="ORF">DIURU_003890</name>
</gene>
<keyword evidence="4 13" id="KW-0812">Transmembrane</keyword>
<dbReference type="GeneID" id="54782541"/>
<keyword evidence="9 13" id="KW-1133">Transmembrane helix</keyword>
<dbReference type="EMBL" id="SWFT01000114">
    <property type="protein sequence ID" value="KAA8900239.1"/>
    <property type="molecule type" value="Genomic_DNA"/>
</dbReference>
<keyword evidence="16" id="KW-1185">Reference proteome</keyword>
<feature type="transmembrane region" description="Helical" evidence="13">
    <location>
        <begin position="179"/>
        <end position="198"/>
    </location>
</feature>
<dbReference type="Proteomes" id="UP000449547">
    <property type="component" value="Unassembled WGS sequence"/>
</dbReference>
<dbReference type="Gene3D" id="3.30.40.10">
    <property type="entry name" value="Zinc/RING finger domain, C3HC4 (zinc finger)"/>
    <property type="match status" value="1"/>
</dbReference>
<dbReference type="GO" id="GO:0016567">
    <property type="term" value="P:protein ubiquitination"/>
    <property type="evidence" value="ECO:0007669"/>
    <property type="project" value="UniProtKB-UniPathway"/>
</dbReference>
<dbReference type="OrthoDB" id="7759664at2759"/>
<comment type="subcellular location">
    <subcellularLocation>
        <location evidence="1">Endomembrane system</location>
        <topology evidence="1">Multi-pass membrane protein</topology>
    </subcellularLocation>
</comment>
<evidence type="ECO:0000256" key="11">
    <source>
        <dbReference type="PROSITE-ProRule" id="PRU00175"/>
    </source>
</evidence>
<dbReference type="GO" id="GO:0008270">
    <property type="term" value="F:zinc ion binding"/>
    <property type="evidence" value="ECO:0007669"/>
    <property type="project" value="UniProtKB-KW"/>
</dbReference>
<feature type="transmembrane region" description="Helical" evidence="13">
    <location>
        <begin position="102"/>
        <end position="122"/>
    </location>
</feature>
<evidence type="ECO:0000313" key="16">
    <source>
        <dbReference type="Proteomes" id="UP000449547"/>
    </source>
</evidence>
<keyword evidence="10 13" id="KW-0472">Membrane</keyword>
<name>A0A642UJD7_DIURU</name>
<reference evidence="15 16" key="1">
    <citation type="submission" date="2019-07" db="EMBL/GenBank/DDBJ databases">
        <title>Genome assembly of two rare yeast pathogens: Diutina rugosa and Trichomonascus ciferrii.</title>
        <authorList>
            <person name="Mixao V."/>
            <person name="Saus E."/>
            <person name="Hansen A."/>
            <person name="Lass-Flor C."/>
            <person name="Gabaldon T."/>
        </authorList>
    </citation>
    <scope>NUCLEOTIDE SEQUENCE [LARGE SCALE GENOMIC DNA]</scope>
    <source>
        <strain evidence="15 16">CBS 613</strain>
    </source>
</reference>
<dbReference type="UniPathway" id="UPA00143"/>
<dbReference type="InterPro" id="IPR050731">
    <property type="entry name" value="HRD1_E3_ubiq-ligases"/>
</dbReference>
<comment type="caution">
    <text evidence="15">The sequence shown here is derived from an EMBL/GenBank/DDBJ whole genome shotgun (WGS) entry which is preliminary data.</text>
</comment>
<evidence type="ECO:0000313" key="15">
    <source>
        <dbReference type="EMBL" id="KAA8900239.1"/>
    </source>
</evidence>
<dbReference type="PANTHER" id="PTHR22763:SF191">
    <property type="entry name" value="RING FINGER PROTEIN 145 HOMOLOG"/>
    <property type="match status" value="1"/>
</dbReference>
<keyword evidence="5" id="KW-0479">Metal-binding</keyword>
<evidence type="ECO:0000256" key="2">
    <source>
        <dbReference type="ARBA" id="ARBA00004906"/>
    </source>
</evidence>
<evidence type="ECO:0000256" key="5">
    <source>
        <dbReference type="ARBA" id="ARBA00022723"/>
    </source>
</evidence>
<protein>
    <recommendedName>
        <fullName evidence="14">RING-type domain-containing protein</fullName>
    </recommendedName>
</protein>
<evidence type="ECO:0000256" key="3">
    <source>
        <dbReference type="ARBA" id="ARBA00022679"/>
    </source>
</evidence>
<dbReference type="RefSeq" id="XP_034011313.1">
    <property type="nucleotide sequence ID" value="XM_034156702.1"/>
</dbReference>
<feature type="transmembrane region" description="Helical" evidence="13">
    <location>
        <begin position="5"/>
        <end position="24"/>
    </location>
</feature>
<evidence type="ECO:0000256" key="12">
    <source>
        <dbReference type="SAM" id="MobiDB-lite"/>
    </source>
</evidence>
<keyword evidence="3" id="KW-0808">Transferase</keyword>
<dbReference type="InterPro" id="IPR013083">
    <property type="entry name" value="Znf_RING/FYVE/PHD"/>
</dbReference>
<dbReference type="VEuPathDB" id="FungiDB:DIURU_003890"/>
<evidence type="ECO:0000256" key="9">
    <source>
        <dbReference type="ARBA" id="ARBA00022989"/>
    </source>
</evidence>
<accession>A0A642UJD7</accession>